<keyword evidence="1" id="KW-0418">Kinase</keyword>
<organism evidence="1 2">
    <name type="scientific">Mycoplasmopsis gallopavonis</name>
    <dbReference type="NCBI Taxonomy" id="76629"/>
    <lineage>
        <taxon>Bacteria</taxon>
        <taxon>Bacillati</taxon>
        <taxon>Mycoplasmatota</taxon>
        <taxon>Mycoplasmoidales</taxon>
        <taxon>Metamycoplasmataceae</taxon>
        <taxon>Mycoplasmopsis</taxon>
    </lineage>
</organism>
<keyword evidence="2" id="KW-1185">Reference proteome</keyword>
<proteinExistence type="predicted"/>
<accession>A0A449AZL5</accession>
<dbReference type="KEGG" id="mgal:NCTC10186_00427"/>
<evidence type="ECO:0000313" key="1">
    <source>
        <dbReference type="EMBL" id="VEU72941.1"/>
    </source>
</evidence>
<protein>
    <submittedName>
        <fullName evidence="1">Thiamine kinase</fullName>
    </submittedName>
</protein>
<gene>
    <name evidence="1" type="ORF">NCTC10186_00427</name>
</gene>
<dbReference type="SUPFAM" id="SSF56112">
    <property type="entry name" value="Protein kinase-like (PK-like)"/>
    <property type="match status" value="1"/>
</dbReference>
<dbReference type="OrthoDB" id="9803871at2"/>
<dbReference type="PANTHER" id="PTHR40086:SF1">
    <property type="entry name" value="CELL CYCLE REGULATOR CCRZ"/>
    <property type="match status" value="1"/>
</dbReference>
<reference evidence="1 2" key="1">
    <citation type="submission" date="2019-01" db="EMBL/GenBank/DDBJ databases">
        <authorList>
            <consortium name="Pathogen Informatics"/>
        </authorList>
    </citation>
    <scope>NUCLEOTIDE SEQUENCE [LARGE SCALE GENOMIC DNA]</scope>
    <source>
        <strain evidence="1 2">NCTC10186</strain>
    </source>
</reference>
<dbReference type="Pfam" id="PF01633">
    <property type="entry name" value="Choline_kinase"/>
    <property type="match status" value="1"/>
</dbReference>
<dbReference type="InterPro" id="IPR052077">
    <property type="entry name" value="CcrZ_PhaseVar_Mediator"/>
</dbReference>
<dbReference type="Proteomes" id="UP000289862">
    <property type="component" value="Chromosome"/>
</dbReference>
<evidence type="ECO:0000313" key="2">
    <source>
        <dbReference type="Proteomes" id="UP000289862"/>
    </source>
</evidence>
<dbReference type="PANTHER" id="PTHR40086">
    <property type="entry name" value="PHOSPHOTRANSFERASE YTMP-RELATED"/>
    <property type="match status" value="1"/>
</dbReference>
<dbReference type="GO" id="GO:0016301">
    <property type="term" value="F:kinase activity"/>
    <property type="evidence" value="ECO:0007669"/>
    <property type="project" value="UniProtKB-KW"/>
</dbReference>
<dbReference type="AlphaFoldDB" id="A0A449AZL5"/>
<dbReference type="InterPro" id="IPR011009">
    <property type="entry name" value="Kinase-like_dom_sf"/>
</dbReference>
<sequence>MKKIEIGHTNNSYQKEGNFFQEKKVNEFNHKLDYSLLANFDFVPKLIEDNQESVTWEWIDSQELKFTPDVLKQIAQNFKKLHDSNLKFPARNVASRVKKYRKILQDKGVKIDVLNDYYKRINLILKHSENNRPLHNDLYKANIILDKKGKVFFIDWEYASMGDKHFDLAYFITGSFLTKEEEEIFLNEYDSYWEEYLLQQKILVYYLTILWLHAQPIMPFSDQHSIEKLKEAVAEFDYKKKNNLFRN</sequence>
<dbReference type="EMBL" id="LR215031">
    <property type="protein sequence ID" value="VEU72941.1"/>
    <property type="molecule type" value="Genomic_DNA"/>
</dbReference>
<name>A0A449AZL5_9BACT</name>
<keyword evidence="1" id="KW-0808">Transferase</keyword>
<dbReference type="RefSeq" id="WP_119572001.1">
    <property type="nucleotide sequence ID" value="NZ_LR215031.1"/>
</dbReference>
<dbReference type="Gene3D" id="3.90.1200.10">
    <property type="match status" value="1"/>
</dbReference>